<gene>
    <name evidence="11" type="ORF">COHA_004598</name>
</gene>
<evidence type="ECO:0000256" key="8">
    <source>
        <dbReference type="ARBA" id="ARBA00023136"/>
    </source>
</evidence>
<feature type="transmembrane region" description="Helical" evidence="9">
    <location>
        <begin position="195"/>
        <end position="217"/>
    </location>
</feature>
<dbReference type="InterPro" id="IPR004316">
    <property type="entry name" value="SWEET_rpt"/>
</dbReference>
<evidence type="ECO:0000256" key="9">
    <source>
        <dbReference type="RuleBase" id="RU910715"/>
    </source>
</evidence>
<keyword evidence="8 9" id="KW-0472">Membrane</keyword>
<dbReference type="GO" id="GO:0016020">
    <property type="term" value="C:membrane"/>
    <property type="evidence" value="ECO:0007669"/>
    <property type="project" value="InterPro"/>
</dbReference>
<dbReference type="GO" id="GO:0051119">
    <property type="term" value="F:sugar transmembrane transporter activity"/>
    <property type="evidence" value="ECO:0007669"/>
    <property type="project" value="InterPro"/>
</dbReference>
<feature type="transmembrane region" description="Helical" evidence="9">
    <location>
        <begin position="75"/>
        <end position="93"/>
    </location>
</feature>
<evidence type="ECO:0000256" key="10">
    <source>
        <dbReference type="SAM" id="MobiDB-lite"/>
    </source>
</evidence>
<evidence type="ECO:0000313" key="12">
    <source>
        <dbReference type="Proteomes" id="UP001205105"/>
    </source>
</evidence>
<keyword evidence="5 9" id="KW-0812">Transmembrane</keyword>
<comment type="similarity">
    <text evidence="2 9">Belongs to the SWEET sugar transporter family.</text>
</comment>
<evidence type="ECO:0000256" key="6">
    <source>
        <dbReference type="ARBA" id="ARBA00022737"/>
    </source>
</evidence>
<dbReference type="InterPro" id="IPR047664">
    <property type="entry name" value="SWEET"/>
</dbReference>
<dbReference type="Proteomes" id="UP001205105">
    <property type="component" value="Unassembled WGS sequence"/>
</dbReference>
<name>A0AAD5H741_9CHLO</name>
<feature type="transmembrane region" description="Helical" evidence="9">
    <location>
        <begin position="105"/>
        <end position="125"/>
    </location>
</feature>
<comment type="caution">
    <text evidence="9">Lacks conserved residue(s) required for the propagation of feature annotation.</text>
</comment>
<protein>
    <recommendedName>
        <fullName evidence="9">Bidirectional sugar transporter SWEET</fullName>
    </recommendedName>
</protein>
<comment type="caution">
    <text evidence="11">The sequence shown here is derived from an EMBL/GenBank/DDBJ whole genome shotgun (WGS) entry which is preliminary data.</text>
</comment>
<proteinExistence type="inferred from homology"/>
<feature type="transmembrane region" description="Helical" evidence="9">
    <location>
        <begin position="12"/>
        <end position="30"/>
    </location>
</feature>
<dbReference type="AlphaFoldDB" id="A0AAD5H741"/>
<evidence type="ECO:0000256" key="5">
    <source>
        <dbReference type="ARBA" id="ARBA00022692"/>
    </source>
</evidence>
<feature type="transmembrane region" description="Helical" evidence="9">
    <location>
        <begin position="171"/>
        <end position="189"/>
    </location>
</feature>
<keyword evidence="12" id="KW-1185">Reference proteome</keyword>
<comment type="function">
    <text evidence="9">Mediates both low-affinity uptake and efflux of sugar across the membrane.</text>
</comment>
<evidence type="ECO:0000256" key="2">
    <source>
        <dbReference type="ARBA" id="ARBA00007809"/>
    </source>
</evidence>
<accession>A0AAD5H741</accession>
<organism evidence="11 12">
    <name type="scientific">Chlorella ohadii</name>
    <dbReference type="NCBI Taxonomy" id="2649997"/>
    <lineage>
        <taxon>Eukaryota</taxon>
        <taxon>Viridiplantae</taxon>
        <taxon>Chlorophyta</taxon>
        <taxon>core chlorophytes</taxon>
        <taxon>Trebouxiophyceae</taxon>
        <taxon>Chlorellales</taxon>
        <taxon>Chlorellaceae</taxon>
        <taxon>Chlorella clade</taxon>
        <taxon>Chlorella</taxon>
    </lineage>
</organism>
<dbReference type="Gene3D" id="1.20.1280.290">
    <property type="match status" value="2"/>
</dbReference>
<comment type="subcellular location">
    <subcellularLocation>
        <location evidence="1">Endomembrane system</location>
        <topology evidence="1">Multi-pass membrane protein</topology>
    </subcellularLocation>
</comment>
<dbReference type="Pfam" id="PF03083">
    <property type="entry name" value="MtN3_slv"/>
    <property type="match status" value="1"/>
</dbReference>
<evidence type="ECO:0000256" key="1">
    <source>
        <dbReference type="ARBA" id="ARBA00004127"/>
    </source>
</evidence>
<keyword evidence="4 9" id="KW-0762">Sugar transport</keyword>
<evidence type="ECO:0000256" key="3">
    <source>
        <dbReference type="ARBA" id="ARBA00022448"/>
    </source>
</evidence>
<keyword evidence="6" id="KW-0677">Repeat</keyword>
<dbReference type="EMBL" id="JADXDR010000060">
    <property type="protein sequence ID" value="KAI7841732.1"/>
    <property type="molecule type" value="Genomic_DNA"/>
</dbReference>
<dbReference type="PANTHER" id="PTHR10791:SF224">
    <property type="entry name" value="SUGAR TRANSPORTER SWEET"/>
    <property type="match status" value="1"/>
</dbReference>
<evidence type="ECO:0000313" key="11">
    <source>
        <dbReference type="EMBL" id="KAI7841732.1"/>
    </source>
</evidence>
<keyword evidence="7 9" id="KW-1133">Transmembrane helix</keyword>
<evidence type="ECO:0000256" key="7">
    <source>
        <dbReference type="ARBA" id="ARBA00022989"/>
    </source>
</evidence>
<sequence length="308" mass="32946">MASASENVLLQYVMPILGVILAIGVVASPTRTVWRTRKKSDIGGKPPDFNPLPTVVAVGNMCVWQGYALVSHDPFLTASSGIALLFAVTNTLILFGKTRQQTRDLLLLLMLIYLAIVLLFCTLTAHSSLPFRTVQLMWGISANIGSCIYYISPLSTAMKVFRTRNSASIHVGNSVMSVVNSICWIGYLVGGKHIYLVPTFTYYVGATFNLLSLYLCWRFPRRSAAAQAPSAAEPELTASAVEGQASAEALVDVQLTTPAQPGTAARQGVSAPRSRAHQTPQAQLSRLSSGPAPLQAAERGAAGTAEHV</sequence>
<keyword evidence="3 9" id="KW-0813">Transport</keyword>
<reference evidence="11" key="1">
    <citation type="submission" date="2020-11" db="EMBL/GenBank/DDBJ databases">
        <title>Chlorella ohadii genome sequencing and assembly.</title>
        <authorList>
            <person name="Murik O."/>
            <person name="Treves H."/>
            <person name="Kedem I."/>
            <person name="Shotland Y."/>
            <person name="Kaplan A."/>
        </authorList>
    </citation>
    <scope>NUCLEOTIDE SEQUENCE</scope>
    <source>
        <strain evidence="11">1</strain>
    </source>
</reference>
<dbReference type="PANTHER" id="PTHR10791">
    <property type="entry name" value="RAG1-ACTIVATING PROTEIN 1"/>
    <property type="match status" value="1"/>
</dbReference>
<evidence type="ECO:0000256" key="4">
    <source>
        <dbReference type="ARBA" id="ARBA00022597"/>
    </source>
</evidence>
<dbReference type="GO" id="GO:0012505">
    <property type="term" value="C:endomembrane system"/>
    <property type="evidence" value="ECO:0007669"/>
    <property type="project" value="UniProtKB-SubCell"/>
</dbReference>
<feature type="transmembrane region" description="Helical" evidence="9">
    <location>
        <begin position="131"/>
        <end position="151"/>
    </location>
</feature>
<feature type="compositionally biased region" description="Polar residues" evidence="10">
    <location>
        <begin position="277"/>
        <end position="288"/>
    </location>
</feature>
<feature type="region of interest" description="Disordered" evidence="10">
    <location>
        <begin position="261"/>
        <end position="308"/>
    </location>
</feature>